<proteinExistence type="predicted"/>
<comment type="caution">
    <text evidence="2">The sequence shown here is derived from an EMBL/GenBank/DDBJ whole genome shotgun (WGS) entry which is preliminary data.</text>
</comment>
<dbReference type="Proteomes" id="UP000600449">
    <property type="component" value="Unassembled WGS sequence"/>
</dbReference>
<name>A0A917QAD1_9HYPH</name>
<feature type="region of interest" description="Disordered" evidence="1">
    <location>
        <begin position="81"/>
        <end position="210"/>
    </location>
</feature>
<accession>A0A917QAD1</accession>
<sequence length="210" mass="22588">MGLLSPQPATAQDGGFFREVFGAIGLVEPDQPDIQYRERAPLVVPPNLGALPPPVEGGVAEANPQWPNDPDVAAARARAIEANTPAPERGGAFEGIGRRMTPEELRAGRVPGAGLGGPVRPEWEPAERGFGGANANPAWIPPDTLRRLDEERRAAAPETRLQRRFLTDPPQAYLAPDPAAAFPERVDTFTGPRPEPQSATDFVRDQNARQ</sequence>
<feature type="compositionally biased region" description="Basic and acidic residues" evidence="1">
    <location>
        <begin position="144"/>
        <end position="155"/>
    </location>
</feature>
<feature type="compositionally biased region" description="Basic and acidic residues" evidence="1">
    <location>
        <begin position="96"/>
        <end position="107"/>
    </location>
</feature>
<dbReference type="AlphaFoldDB" id="A0A917QAD1"/>
<dbReference type="EMBL" id="BMMF01000008">
    <property type="protein sequence ID" value="GGK39375.1"/>
    <property type="molecule type" value="Genomic_DNA"/>
</dbReference>
<organism evidence="2 3">
    <name type="scientific">Salinarimonas ramus</name>
    <dbReference type="NCBI Taxonomy" id="690164"/>
    <lineage>
        <taxon>Bacteria</taxon>
        <taxon>Pseudomonadati</taxon>
        <taxon>Pseudomonadota</taxon>
        <taxon>Alphaproteobacteria</taxon>
        <taxon>Hyphomicrobiales</taxon>
        <taxon>Salinarimonadaceae</taxon>
        <taxon>Salinarimonas</taxon>
    </lineage>
</organism>
<evidence type="ECO:0000313" key="3">
    <source>
        <dbReference type="Proteomes" id="UP000600449"/>
    </source>
</evidence>
<protein>
    <submittedName>
        <fullName evidence="2">Uncharacterized protein</fullName>
    </submittedName>
</protein>
<evidence type="ECO:0000313" key="2">
    <source>
        <dbReference type="EMBL" id="GGK39375.1"/>
    </source>
</evidence>
<keyword evidence="3" id="KW-1185">Reference proteome</keyword>
<evidence type="ECO:0000256" key="1">
    <source>
        <dbReference type="SAM" id="MobiDB-lite"/>
    </source>
</evidence>
<reference evidence="2 3" key="1">
    <citation type="journal article" date="2014" name="Int. J. Syst. Evol. Microbiol.">
        <title>Complete genome sequence of Corynebacterium casei LMG S-19264T (=DSM 44701T), isolated from a smear-ripened cheese.</title>
        <authorList>
            <consortium name="US DOE Joint Genome Institute (JGI-PGF)"/>
            <person name="Walter F."/>
            <person name="Albersmeier A."/>
            <person name="Kalinowski J."/>
            <person name="Ruckert C."/>
        </authorList>
    </citation>
    <scope>NUCLEOTIDE SEQUENCE [LARGE SCALE GENOMIC DNA]</scope>
    <source>
        <strain evidence="2 3">CGMCC 1.9161</strain>
    </source>
</reference>
<gene>
    <name evidence="2" type="ORF">GCM10011322_28090</name>
</gene>